<evidence type="ECO:0000256" key="2">
    <source>
        <dbReference type="ARBA" id="ARBA00022927"/>
    </source>
</evidence>
<evidence type="ECO:0000313" key="4">
    <source>
        <dbReference type="Proteomes" id="UP001595711"/>
    </source>
</evidence>
<sequence>MAIQVFMASKAKFLFDMPFDGTKPRVERSYAPKAPPPKFSAEEIEATRAAAYAEGEAAGRAEAYGDHQRNLEHALQAIESQLAAIAAAEERSRIAARAEAVELAAVLARKLAGRLLEAQPLAQIEALVLRCLDDMRDEPRLVIRAAEAVVQQLDARLDQLVAQSGFGGKVTLVPDETLAPTDCRIDWADGSAERRQQKLEQDVDLAVDRYIAGLHAELAEPNSET</sequence>
<evidence type="ECO:0008006" key="5">
    <source>
        <dbReference type="Google" id="ProtNLM"/>
    </source>
</evidence>
<proteinExistence type="predicted"/>
<dbReference type="PANTHER" id="PTHR34982">
    <property type="entry name" value="YOP PROTEINS TRANSLOCATION PROTEIN L"/>
    <property type="match status" value="1"/>
</dbReference>
<gene>
    <name evidence="3" type="ORF">ACFOOQ_06305</name>
</gene>
<organism evidence="3 4">
    <name type="scientific">Ferrovibrio xuzhouensis</name>
    <dbReference type="NCBI Taxonomy" id="1576914"/>
    <lineage>
        <taxon>Bacteria</taxon>
        <taxon>Pseudomonadati</taxon>
        <taxon>Pseudomonadota</taxon>
        <taxon>Alphaproteobacteria</taxon>
        <taxon>Rhodospirillales</taxon>
        <taxon>Rhodospirillaceae</taxon>
        <taxon>Ferrovibrio</taxon>
    </lineage>
</organism>
<protein>
    <recommendedName>
        <fullName evidence="5">Flagellar assembly protein FliH</fullName>
    </recommendedName>
</protein>
<keyword evidence="1" id="KW-0813">Transport</keyword>
<accession>A0ABV7VDA2</accession>
<dbReference type="RefSeq" id="WP_379723154.1">
    <property type="nucleotide sequence ID" value="NZ_JBHRYJ010000001.1"/>
</dbReference>
<keyword evidence="4" id="KW-1185">Reference proteome</keyword>
<dbReference type="InterPro" id="IPR051472">
    <property type="entry name" value="T3SS_Stator/FliH"/>
</dbReference>
<dbReference type="PANTHER" id="PTHR34982:SF1">
    <property type="entry name" value="FLAGELLAR ASSEMBLY PROTEIN FLIH"/>
    <property type="match status" value="1"/>
</dbReference>
<evidence type="ECO:0000313" key="3">
    <source>
        <dbReference type="EMBL" id="MFC3675145.1"/>
    </source>
</evidence>
<dbReference type="EMBL" id="JBHRYJ010000001">
    <property type="protein sequence ID" value="MFC3675145.1"/>
    <property type="molecule type" value="Genomic_DNA"/>
</dbReference>
<keyword evidence="2" id="KW-0653">Protein transport</keyword>
<dbReference type="Proteomes" id="UP001595711">
    <property type="component" value="Unassembled WGS sequence"/>
</dbReference>
<name>A0ABV7VDA2_9PROT</name>
<evidence type="ECO:0000256" key="1">
    <source>
        <dbReference type="ARBA" id="ARBA00022448"/>
    </source>
</evidence>
<reference evidence="4" key="1">
    <citation type="journal article" date="2019" name="Int. J. Syst. Evol. Microbiol.">
        <title>The Global Catalogue of Microorganisms (GCM) 10K type strain sequencing project: providing services to taxonomists for standard genome sequencing and annotation.</title>
        <authorList>
            <consortium name="The Broad Institute Genomics Platform"/>
            <consortium name="The Broad Institute Genome Sequencing Center for Infectious Disease"/>
            <person name="Wu L."/>
            <person name="Ma J."/>
        </authorList>
    </citation>
    <scope>NUCLEOTIDE SEQUENCE [LARGE SCALE GENOMIC DNA]</scope>
    <source>
        <strain evidence="4">KCTC 42182</strain>
    </source>
</reference>
<comment type="caution">
    <text evidence="3">The sequence shown here is derived from an EMBL/GenBank/DDBJ whole genome shotgun (WGS) entry which is preliminary data.</text>
</comment>